<proteinExistence type="predicted"/>
<dbReference type="OrthoDB" id="1289322at2759"/>
<reference evidence="2" key="1">
    <citation type="journal article" date="2014" name="Nat. Commun.">
        <title>The tobacco genome sequence and its comparison with those of tomato and potato.</title>
        <authorList>
            <person name="Sierro N."/>
            <person name="Battey J.N."/>
            <person name="Ouadi S."/>
            <person name="Bakaher N."/>
            <person name="Bovet L."/>
            <person name="Willig A."/>
            <person name="Goepfert S."/>
            <person name="Peitsch M.C."/>
            <person name="Ivanov N.V."/>
        </authorList>
    </citation>
    <scope>NUCLEOTIDE SEQUENCE [LARGE SCALE GENOMIC DNA]</scope>
</reference>
<dbReference type="RefSeq" id="XP_016477077.1">
    <property type="nucleotide sequence ID" value="XM_016621591.1"/>
</dbReference>
<gene>
    <name evidence="3" type="primary">LOC107798582</name>
</gene>
<dbReference type="Proteomes" id="UP000790787">
    <property type="component" value="Chromosome 24"/>
</dbReference>
<dbReference type="STRING" id="4097.A0A1S4AK48"/>
<dbReference type="PaxDb" id="4097-A0A1S4AK48"/>
<dbReference type="GeneID" id="107798582"/>
<organism evidence="2 3">
    <name type="scientific">Nicotiana tabacum</name>
    <name type="common">Common tobacco</name>
    <dbReference type="NCBI Taxonomy" id="4097"/>
    <lineage>
        <taxon>Eukaryota</taxon>
        <taxon>Viridiplantae</taxon>
        <taxon>Streptophyta</taxon>
        <taxon>Embryophyta</taxon>
        <taxon>Tracheophyta</taxon>
        <taxon>Spermatophyta</taxon>
        <taxon>Magnoliopsida</taxon>
        <taxon>eudicotyledons</taxon>
        <taxon>Gunneridae</taxon>
        <taxon>Pentapetalae</taxon>
        <taxon>asterids</taxon>
        <taxon>lamiids</taxon>
        <taxon>Solanales</taxon>
        <taxon>Solanaceae</taxon>
        <taxon>Nicotianoideae</taxon>
        <taxon>Nicotianeae</taxon>
        <taxon>Nicotiana</taxon>
    </lineage>
</organism>
<evidence type="ECO:0000313" key="2">
    <source>
        <dbReference type="Proteomes" id="UP000790787"/>
    </source>
</evidence>
<dbReference type="OMA" id="VARCINY"/>
<keyword evidence="1" id="KW-0812">Transmembrane</keyword>
<protein>
    <submittedName>
        <fullName evidence="3">Uncharacterized protein LOC107798582</fullName>
    </submittedName>
</protein>
<dbReference type="AlphaFoldDB" id="A0A1S4AK48"/>
<keyword evidence="2" id="KW-1185">Reference proteome</keyword>
<keyword evidence="1" id="KW-0472">Membrane</keyword>
<keyword evidence="1" id="KW-1133">Transmembrane helix</keyword>
<evidence type="ECO:0000256" key="1">
    <source>
        <dbReference type="SAM" id="Phobius"/>
    </source>
</evidence>
<dbReference type="PANTHER" id="PTHR31973">
    <property type="entry name" value="POLYPROTEIN, PUTATIVE-RELATED"/>
    <property type="match status" value="1"/>
</dbReference>
<evidence type="ECO:0000313" key="3">
    <source>
        <dbReference type="RefSeq" id="XP_016477077.1"/>
    </source>
</evidence>
<feature type="transmembrane region" description="Helical" evidence="1">
    <location>
        <begin position="226"/>
        <end position="249"/>
    </location>
</feature>
<sequence>MWDESRPIELCKNLLFTDKSGLNRMERIYSIKSCREIEVVESSKQIYKVVCRRWDQGCKWMMRAIKLKINMWIVGKYIIKYTCDMDTFNGNHFNLNVDLISLVLISHIESSIRYKVKECITSFARVYRCTITKRKVFLGRKRVFEIVYGNWDKSFAALLRYMAALQHFNPGTVIEWKHDRIPNIPEYIFIYVFWAFKPSIDGFVHCRSIISIDGTHVYRKYYIKMLIVIAIDANGSIFSLAFAICANAIQETWT</sequence>
<accession>A0A1S4AK48</accession>
<reference evidence="3" key="2">
    <citation type="submission" date="2025-08" db="UniProtKB">
        <authorList>
            <consortium name="RefSeq"/>
        </authorList>
    </citation>
    <scope>IDENTIFICATION</scope>
    <source>
        <tissue evidence="3">Leaf</tissue>
    </source>
</reference>
<dbReference type="KEGG" id="nta:107798582"/>
<name>A0A1S4AK48_TOBAC</name>
<dbReference type="PANTHER" id="PTHR31973:SF195">
    <property type="entry name" value="MUDR FAMILY TRANSPOSASE"/>
    <property type="match status" value="1"/>
</dbReference>